<dbReference type="CDD" id="cd09272">
    <property type="entry name" value="RNase_HI_RT_Ty1"/>
    <property type="match status" value="1"/>
</dbReference>
<reference evidence="2" key="1">
    <citation type="journal article" date="2022" name="Int. J. Mol. Sci.">
        <title>Draft Genome of Tanacetum Coccineum: Genomic Comparison of Closely Related Tanacetum-Family Plants.</title>
        <authorList>
            <person name="Yamashiro T."/>
            <person name="Shiraishi A."/>
            <person name="Nakayama K."/>
            <person name="Satake H."/>
        </authorList>
    </citation>
    <scope>NUCLEOTIDE SEQUENCE</scope>
</reference>
<dbReference type="InterPro" id="IPR043502">
    <property type="entry name" value="DNA/RNA_pol_sf"/>
</dbReference>
<feature type="domain" description="Reverse transcriptase Ty1/copia-type" evidence="1">
    <location>
        <begin position="3"/>
        <end position="151"/>
    </location>
</feature>
<gene>
    <name evidence="2" type="ORF">Tco_1068140</name>
</gene>
<dbReference type="PANTHER" id="PTHR11439:SF495">
    <property type="entry name" value="REVERSE TRANSCRIPTASE, RNA-DEPENDENT DNA POLYMERASE-RELATED"/>
    <property type="match status" value="1"/>
</dbReference>
<proteinExistence type="predicted"/>
<dbReference type="Pfam" id="PF07727">
    <property type="entry name" value="RVT_2"/>
    <property type="match status" value="1"/>
</dbReference>
<protein>
    <submittedName>
        <fullName evidence="2">Retrovirus-related pol polyprotein from transposon TNT 1-94</fullName>
    </submittedName>
</protein>
<evidence type="ECO:0000313" key="3">
    <source>
        <dbReference type="Proteomes" id="UP001151760"/>
    </source>
</evidence>
<organism evidence="2 3">
    <name type="scientific">Tanacetum coccineum</name>
    <dbReference type="NCBI Taxonomy" id="301880"/>
    <lineage>
        <taxon>Eukaryota</taxon>
        <taxon>Viridiplantae</taxon>
        <taxon>Streptophyta</taxon>
        <taxon>Embryophyta</taxon>
        <taxon>Tracheophyta</taxon>
        <taxon>Spermatophyta</taxon>
        <taxon>Magnoliopsida</taxon>
        <taxon>eudicotyledons</taxon>
        <taxon>Gunneridae</taxon>
        <taxon>Pentapetalae</taxon>
        <taxon>asterids</taxon>
        <taxon>campanulids</taxon>
        <taxon>Asterales</taxon>
        <taxon>Asteraceae</taxon>
        <taxon>Asteroideae</taxon>
        <taxon>Anthemideae</taxon>
        <taxon>Anthemidinae</taxon>
        <taxon>Tanacetum</taxon>
    </lineage>
</organism>
<evidence type="ECO:0000259" key="1">
    <source>
        <dbReference type="Pfam" id="PF07727"/>
    </source>
</evidence>
<dbReference type="SUPFAM" id="SSF56672">
    <property type="entry name" value="DNA/RNA polymerases"/>
    <property type="match status" value="1"/>
</dbReference>
<comment type="caution">
    <text evidence="2">The sequence shown here is derived from an EMBL/GenBank/DDBJ whole genome shotgun (WGS) entry which is preliminary data.</text>
</comment>
<sequence length="398" mass="45966">MVITLKWIYKVKLDELGGILKNKARLVARSYRQEEGINFEESFAPVVRLESIRIFFAFAAHMNMVLYQMDVKTTFLNGNLREEVYVSQPNGFVDLDNPNHVYKLKKALYGLKQAPRAWYDMLSLFLISQDFSKGSVDPTLFIHREGKDLLLSKYARESLKKYGFDSCDPVDTPMVEKSKLDEDKEGKAVDPSHYRARPTEKHLHAVKRIFRYLKGTVNQGLWYLKDSSIALTIFANVNHAGCQYTRRSTSGSMQFLGDRLISWSSKRQKSATISSTEAKYIILFGCCAQVLWMRSQLTDYGFRFNKISMYCDNKSVIALCSNNVQHSKSKHIDIRFHFIKEHVENGVIELYFVNTEYQLADIFTKALGRVRIEFLINKLGMQSFTPKTLKQLADEVDE</sequence>
<evidence type="ECO:0000313" key="2">
    <source>
        <dbReference type="EMBL" id="GJT86423.1"/>
    </source>
</evidence>
<dbReference type="InterPro" id="IPR013103">
    <property type="entry name" value="RVT_2"/>
</dbReference>
<keyword evidence="3" id="KW-1185">Reference proteome</keyword>
<dbReference type="Proteomes" id="UP001151760">
    <property type="component" value="Unassembled WGS sequence"/>
</dbReference>
<dbReference type="EMBL" id="BQNB010019545">
    <property type="protein sequence ID" value="GJT86423.1"/>
    <property type="molecule type" value="Genomic_DNA"/>
</dbReference>
<name>A0ABQ5HH37_9ASTR</name>
<accession>A0ABQ5HH37</accession>
<dbReference type="PANTHER" id="PTHR11439">
    <property type="entry name" value="GAG-POL-RELATED RETROTRANSPOSON"/>
    <property type="match status" value="1"/>
</dbReference>
<reference evidence="2" key="2">
    <citation type="submission" date="2022-01" db="EMBL/GenBank/DDBJ databases">
        <authorList>
            <person name="Yamashiro T."/>
            <person name="Shiraishi A."/>
            <person name="Satake H."/>
            <person name="Nakayama K."/>
        </authorList>
    </citation>
    <scope>NUCLEOTIDE SEQUENCE</scope>
</reference>